<dbReference type="HAMAP" id="MF_00237">
    <property type="entry name" value="TatB"/>
    <property type="match status" value="1"/>
</dbReference>
<dbReference type="PRINTS" id="PR01506">
    <property type="entry name" value="TATBPROTEIN"/>
</dbReference>
<dbReference type="Gene3D" id="1.20.5.3310">
    <property type="match status" value="1"/>
</dbReference>
<evidence type="ECO:0000256" key="5">
    <source>
        <dbReference type="ARBA" id="ARBA00022927"/>
    </source>
</evidence>
<keyword evidence="5 9" id="KW-0653">Protein transport</keyword>
<keyword evidence="4 9" id="KW-0812">Transmembrane</keyword>
<evidence type="ECO:0000313" key="12">
    <source>
        <dbReference type="Proteomes" id="UP001596114"/>
    </source>
</evidence>
<comment type="caution">
    <text evidence="11">The sequence shown here is derived from an EMBL/GenBank/DDBJ whole genome shotgun (WGS) entry which is preliminary data.</text>
</comment>
<dbReference type="RefSeq" id="WP_377321160.1">
    <property type="nucleotide sequence ID" value="NZ_JBHSNF010000003.1"/>
</dbReference>
<reference evidence="12" key="1">
    <citation type="journal article" date="2019" name="Int. J. Syst. Evol. Microbiol.">
        <title>The Global Catalogue of Microorganisms (GCM) 10K type strain sequencing project: providing services to taxonomists for standard genome sequencing and annotation.</title>
        <authorList>
            <consortium name="The Broad Institute Genomics Platform"/>
            <consortium name="The Broad Institute Genome Sequencing Center for Infectious Disease"/>
            <person name="Wu L."/>
            <person name="Ma J."/>
        </authorList>
    </citation>
    <scope>NUCLEOTIDE SEQUENCE [LARGE SCALE GENOMIC DNA]</scope>
    <source>
        <strain evidence="12">CGMCC 1.16619</strain>
    </source>
</reference>
<sequence>MIDFDIGKLFLLALIALVVLGPEKLPVAARTAGAIMRRMRGGWNSVRAEVERELQVAEIRQAARHASEHVASAQAELDASLGPLRKPLDSRALNTLMQSTPPRDSASPDSSRQVPPGLTSAAGSSSESPGQGQATEDLAHDLG</sequence>
<name>A0ABW0QR46_9GAMM</name>
<dbReference type="Pfam" id="PF02416">
    <property type="entry name" value="TatA_B_E"/>
    <property type="match status" value="1"/>
</dbReference>
<organism evidence="11 12">
    <name type="scientific">Rhodanobacter ginsengisoli</name>
    <dbReference type="NCBI Taxonomy" id="418646"/>
    <lineage>
        <taxon>Bacteria</taxon>
        <taxon>Pseudomonadati</taxon>
        <taxon>Pseudomonadota</taxon>
        <taxon>Gammaproteobacteria</taxon>
        <taxon>Lysobacterales</taxon>
        <taxon>Rhodanobacteraceae</taxon>
        <taxon>Rhodanobacter</taxon>
    </lineage>
</organism>
<comment type="similarity">
    <text evidence="9">Belongs to the TatB family.</text>
</comment>
<evidence type="ECO:0000256" key="2">
    <source>
        <dbReference type="ARBA" id="ARBA00022448"/>
    </source>
</evidence>
<evidence type="ECO:0000256" key="10">
    <source>
        <dbReference type="SAM" id="MobiDB-lite"/>
    </source>
</evidence>
<comment type="subunit">
    <text evidence="9">The Tat system comprises two distinct complexes: a TatABC complex, containing multiple copies of TatA, TatB and TatC subunits, and a separate TatA complex, containing only TatA subunits. Substrates initially bind to the TatABC complex, which probably triggers association of the separate TatA complex to form the active translocon.</text>
</comment>
<evidence type="ECO:0000256" key="6">
    <source>
        <dbReference type="ARBA" id="ARBA00022989"/>
    </source>
</evidence>
<feature type="region of interest" description="Disordered" evidence="10">
    <location>
        <begin position="65"/>
        <end position="143"/>
    </location>
</feature>
<keyword evidence="3 9" id="KW-1003">Cell membrane</keyword>
<protein>
    <recommendedName>
        <fullName evidence="9">Sec-independent protein translocase protein TatB</fullName>
    </recommendedName>
</protein>
<evidence type="ECO:0000313" key="11">
    <source>
        <dbReference type="EMBL" id="MFC5526958.1"/>
    </source>
</evidence>
<evidence type="ECO:0000256" key="7">
    <source>
        <dbReference type="ARBA" id="ARBA00023010"/>
    </source>
</evidence>
<evidence type="ECO:0000256" key="8">
    <source>
        <dbReference type="ARBA" id="ARBA00023136"/>
    </source>
</evidence>
<accession>A0ABW0QR46</accession>
<keyword evidence="8 9" id="KW-0472">Membrane</keyword>
<dbReference type="EMBL" id="JBHSNF010000003">
    <property type="protein sequence ID" value="MFC5526958.1"/>
    <property type="molecule type" value="Genomic_DNA"/>
</dbReference>
<evidence type="ECO:0000256" key="9">
    <source>
        <dbReference type="HAMAP-Rule" id="MF_00237"/>
    </source>
</evidence>
<keyword evidence="2 9" id="KW-0813">Transport</keyword>
<gene>
    <name evidence="9 11" type="primary">tatB</name>
    <name evidence="11" type="ORF">ACFPPA_14560</name>
</gene>
<feature type="compositionally biased region" description="Polar residues" evidence="10">
    <location>
        <begin position="121"/>
        <end position="134"/>
    </location>
</feature>
<keyword evidence="6 9" id="KW-1133">Transmembrane helix</keyword>
<evidence type="ECO:0000256" key="3">
    <source>
        <dbReference type="ARBA" id="ARBA00022475"/>
    </source>
</evidence>
<proteinExistence type="inferred from homology"/>
<dbReference type="NCBIfam" id="TIGR01410">
    <property type="entry name" value="tatB"/>
    <property type="match status" value="1"/>
</dbReference>
<feature type="compositionally biased region" description="Low complexity" evidence="10">
    <location>
        <begin position="99"/>
        <end position="112"/>
    </location>
</feature>
<comment type="function">
    <text evidence="9">Part of the twin-arginine translocation (Tat) system that transports large folded proteins containing a characteristic twin-arginine motif in their signal peptide across membranes. Together with TatC, TatB is part of a receptor directly interacting with Tat signal peptides. TatB may form an oligomeric binding site that transiently accommodates folded Tat precursor proteins before their translocation.</text>
</comment>
<keyword evidence="7 9" id="KW-0811">Translocation</keyword>
<dbReference type="Proteomes" id="UP001596114">
    <property type="component" value="Unassembled WGS sequence"/>
</dbReference>
<evidence type="ECO:0000256" key="1">
    <source>
        <dbReference type="ARBA" id="ARBA00004167"/>
    </source>
</evidence>
<dbReference type="InterPro" id="IPR018448">
    <property type="entry name" value="TatB"/>
</dbReference>
<comment type="subcellular location">
    <subcellularLocation>
        <location evidence="9">Cell membrane</location>
        <topology evidence="9">Single-pass membrane protein</topology>
    </subcellularLocation>
    <subcellularLocation>
        <location evidence="1">Membrane</location>
        <topology evidence="1">Single-pass membrane protein</topology>
    </subcellularLocation>
</comment>
<dbReference type="InterPro" id="IPR003369">
    <property type="entry name" value="TatA/B/E"/>
</dbReference>
<evidence type="ECO:0000256" key="4">
    <source>
        <dbReference type="ARBA" id="ARBA00022692"/>
    </source>
</evidence>
<keyword evidence="12" id="KW-1185">Reference proteome</keyword>